<dbReference type="AlphaFoldDB" id="A0AAN6PIC0"/>
<dbReference type="Pfam" id="PF24864">
    <property type="entry name" value="DUF7730"/>
    <property type="match status" value="1"/>
</dbReference>
<keyword evidence="4" id="KW-1185">Reference proteome</keyword>
<feature type="region of interest" description="Disordered" evidence="1">
    <location>
        <begin position="1"/>
        <end position="62"/>
    </location>
</feature>
<accession>A0AAN6PIC0</accession>
<name>A0AAN6PIC0_9PEZI</name>
<gene>
    <name evidence="3" type="ORF">C8A01DRAFT_34446</name>
</gene>
<comment type="caution">
    <text evidence="3">The sequence shown here is derived from an EMBL/GenBank/DDBJ whole genome shotgun (WGS) entry which is preliminary data.</text>
</comment>
<reference evidence="4" key="1">
    <citation type="journal article" date="2023" name="Mol. Phylogenet. Evol.">
        <title>Genome-scale phylogeny and comparative genomics of the fungal order Sordariales.</title>
        <authorList>
            <person name="Hensen N."/>
            <person name="Bonometti L."/>
            <person name="Westerberg I."/>
            <person name="Brannstrom I.O."/>
            <person name="Guillou S."/>
            <person name="Cros-Aarteil S."/>
            <person name="Calhoun S."/>
            <person name="Haridas S."/>
            <person name="Kuo A."/>
            <person name="Mondo S."/>
            <person name="Pangilinan J."/>
            <person name="Riley R."/>
            <person name="LaButti K."/>
            <person name="Andreopoulos B."/>
            <person name="Lipzen A."/>
            <person name="Chen C."/>
            <person name="Yan M."/>
            <person name="Daum C."/>
            <person name="Ng V."/>
            <person name="Clum A."/>
            <person name="Steindorff A."/>
            <person name="Ohm R.A."/>
            <person name="Martin F."/>
            <person name="Silar P."/>
            <person name="Natvig D.O."/>
            <person name="Lalanne C."/>
            <person name="Gautier V."/>
            <person name="Ament-Velasquez S.L."/>
            <person name="Kruys A."/>
            <person name="Hutchinson M.I."/>
            <person name="Powell A.J."/>
            <person name="Barry K."/>
            <person name="Miller A.N."/>
            <person name="Grigoriev I.V."/>
            <person name="Debuchy R."/>
            <person name="Gladieux P."/>
            <person name="Hiltunen Thoren M."/>
            <person name="Johannesson H."/>
        </authorList>
    </citation>
    <scope>NUCLEOTIDE SEQUENCE [LARGE SCALE GENOMIC DNA]</scope>
    <source>
        <strain evidence="4">CBS 284.82</strain>
    </source>
</reference>
<proteinExistence type="predicted"/>
<sequence>MSTENRGSVSHGLRRLFHKVRGRNSADGTGDNNAIQNELPPLPFLPAQRPRPLTPSASEQSPVTLGTLARLPAELRCRILMAAFGGRTLHLDLRLAHPRRPDDLAAPVSGHHEYEHDLGAAPLSEYYGPDEASPKTWRWYSSVCHRMEPPGSRWEHRSVRLGYPVYRYPHTDGCLRGEAMCCALWPPESAAGIQGKCRVGVMGWLLACRQAYAEAIDLLYATNTFFVESDALLDNLVCPGPATGSTNHLLLPERMAQITSLELRWEVLIFGQPSASWGERFAVAQNTEANRAKLAAHLRHLCSTFPNLRSLVLSFSDPLYNVRGVQPAYALAEIDRVLLRPIADAVARLPLSAQRKRVVVELPSNVFSELNGIKHKGLPGLELEEEQKERVVDDGRGLWLRYPLSARPSRQPRQGSPDAESESGSSDYDFYYIKQGVESLFLYWDYDGNPRSYRYEKCSMPM</sequence>
<evidence type="ECO:0000259" key="2">
    <source>
        <dbReference type="Pfam" id="PF24864"/>
    </source>
</evidence>
<feature type="compositionally biased region" description="Polar residues" evidence="1">
    <location>
        <begin position="26"/>
        <end position="36"/>
    </location>
</feature>
<feature type="domain" description="DUF7730" evidence="2">
    <location>
        <begin position="198"/>
        <end position="322"/>
    </location>
</feature>
<protein>
    <recommendedName>
        <fullName evidence="2">DUF7730 domain-containing protein</fullName>
    </recommendedName>
</protein>
<evidence type="ECO:0000313" key="4">
    <source>
        <dbReference type="Proteomes" id="UP001303115"/>
    </source>
</evidence>
<organism evidence="3 4">
    <name type="scientific">Parachaetomium inaequale</name>
    <dbReference type="NCBI Taxonomy" id="2588326"/>
    <lineage>
        <taxon>Eukaryota</taxon>
        <taxon>Fungi</taxon>
        <taxon>Dikarya</taxon>
        <taxon>Ascomycota</taxon>
        <taxon>Pezizomycotina</taxon>
        <taxon>Sordariomycetes</taxon>
        <taxon>Sordariomycetidae</taxon>
        <taxon>Sordariales</taxon>
        <taxon>Chaetomiaceae</taxon>
        <taxon>Parachaetomium</taxon>
    </lineage>
</organism>
<dbReference type="InterPro" id="IPR056632">
    <property type="entry name" value="DUF7730"/>
</dbReference>
<evidence type="ECO:0000313" key="3">
    <source>
        <dbReference type="EMBL" id="KAK4041493.1"/>
    </source>
</evidence>
<dbReference type="PANTHER" id="PTHR38790">
    <property type="entry name" value="2EXR DOMAIN-CONTAINING PROTEIN-RELATED"/>
    <property type="match status" value="1"/>
</dbReference>
<dbReference type="Proteomes" id="UP001303115">
    <property type="component" value="Unassembled WGS sequence"/>
</dbReference>
<evidence type="ECO:0000256" key="1">
    <source>
        <dbReference type="SAM" id="MobiDB-lite"/>
    </source>
</evidence>
<feature type="compositionally biased region" description="Basic residues" evidence="1">
    <location>
        <begin position="12"/>
        <end position="22"/>
    </location>
</feature>
<dbReference type="EMBL" id="MU854356">
    <property type="protein sequence ID" value="KAK4041493.1"/>
    <property type="molecule type" value="Genomic_DNA"/>
</dbReference>